<protein>
    <recommendedName>
        <fullName evidence="5">Cell division cycle protein 123</fullName>
    </recommendedName>
</protein>
<feature type="compositionally biased region" description="Acidic residues" evidence="2">
    <location>
        <begin position="69"/>
        <end position="86"/>
    </location>
</feature>
<evidence type="ECO:0000313" key="3">
    <source>
        <dbReference type="EMBL" id="KAJ1970122.1"/>
    </source>
</evidence>
<evidence type="ECO:0000313" key="4">
    <source>
        <dbReference type="Proteomes" id="UP001150925"/>
    </source>
</evidence>
<dbReference type="GO" id="GO:0005737">
    <property type="term" value="C:cytoplasm"/>
    <property type="evidence" value="ECO:0007669"/>
    <property type="project" value="TreeGrafter"/>
</dbReference>
<dbReference type="InterPro" id="IPR009772">
    <property type="entry name" value="CDC123"/>
</dbReference>
<feature type="region of interest" description="Disordered" evidence="2">
    <location>
        <begin position="66"/>
        <end position="94"/>
    </location>
</feature>
<organism evidence="3 4">
    <name type="scientific">Dispira parvispora</name>
    <dbReference type="NCBI Taxonomy" id="1520584"/>
    <lineage>
        <taxon>Eukaryota</taxon>
        <taxon>Fungi</taxon>
        <taxon>Fungi incertae sedis</taxon>
        <taxon>Zoopagomycota</taxon>
        <taxon>Kickxellomycotina</taxon>
        <taxon>Dimargaritomycetes</taxon>
        <taxon>Dimargaritales</taxon>
        <taxon>Dimargaritaceae</taxon>
        <taxon>Dispira</taxon>
    </lineage>
</organism>
<dbReference type="PANTHER" id="PTHR15323">
    <property type="entry name" value="D123 PROTEIN"/>
    <property type="match status" value="1"/>
</dbReference>
<dbReference type="Proteomes" id="UP001150925">
    <property type="component" value="Unassembled WGS sequence"/>
</dbReference>
<accession>A0A9W8B0N8</accession>
<comment type="similarity">
    <text evidence="1">Belongs to the CDC123 family.</text>
</comment>
<dbReference type="AlphaFoldDB" id="A0A9W8B0N8"/>
<dbReference type="PANTHER" id="PTHR15323:SF6">
    <property type="entry name" value="CELL DIVISION CYCLE PROTEIN 123 HOMOLOG"/>
    <property type="match status" value="1"/>
</dbReference>
<dbReference type="EMBL" id="JANBPY010000005">
    <property type="protein sequence ID" value="KAJ1970122.1"/>
    <property type="molecule type" value="Genomic_DNA"/>
</dbReference>
<evidence type="ECO:0000256" key="1">
    <source>
        <dbReference type="ARBA" id="ARBA00011047"/>
    </source>
</evidence>
<comment type="caution">
    <text evidence="3">The sequence shown here is derived from an EMBL/GenBank/DDBJ whole genome shotgun (WGS) entry which is preliminary data.</text>
</comment>
<gene>
    <name evidence="3" type="ORF">IWQ62_000162</name>
</gene>
<name>A0A9W8B0N8_9FUNG</name>
<dbReference type="OrthoDB" id="360540at2759"/>
<keyword evidence="4" id="KW-1185">Reference proteome</keyword>
<evidence type="ECO:0000256" key="2">
    <source>
        <dbReference type="SAM" id="MobiDB-lite"/>
    </source>
</evidence>
<reference evidence="3" key="1">
    <citation type="submission" date="2022-07" db="EMBL/GenBank/DDBJ databases">
        <title>Phylogenomic reconstructions and comparative analyses of Kickxellomycotina fungi.</title>
        <authorList>
            <person name="Reynolds N.K."/>
            <person name="Stajich J.E."/>
            <person name="Barry K."/>
            <person name="Grigoriev I.V."/>
            <person name="Crous P."/>
            <person name="Smith M.E."/>
        </authorList>
    </citation>
    <scope>NUCLEOTIDE SEQUENCE</scope>
    <source>
        <strain evidence="3">RSA 1196</strain>
    </source>
</reference>
<sequence length="340" mass="38721">MSPTEPSAATEMEPPRPLVSAEDIDSCSFAFWYPLLRRWTFKSVILHPIPQELLIYLRQDGLVLPSSNEVDDESDNSESSTDESDAEIASPPPDLTECTKELQRCIDELGGAVFPKLNWSAPTDAVWITATNTLKCTTPEDIFLLLKGSDRVHEDLNHPYREVTSTSGGAPALRDQPLKDTQTQLVLRQWANLNPSLEFRCFIQNKQIKAITQIDLNYFAFLVTDEPTIRKAILAFYRDQVRPVFPRDNYVMDVYVRSDYGKVYVVDFNPLSEATDTILLTWDVVLQPLPPEVSPTITLFPEHTDSIRFSSTRYSQNRFPVDLNATNFQSSLEKFFDSQR</sequence>
<evidence type="ECO:0008006" key="5">
    <source>
        <dbReference type="Google" id="ProtNLM"/>
    </source>
</evidence>
<dbReference type="Pfam" id="PF07065">
    <property type="entry name" value="D123"/>
    <property type="match status" value="1"/>
</dbReference>
<proteinExistence type="inferred from homology"/>